<feature type="transmembrane region" description="Helical" evidence="1">
    <location>
        <begin position="92"/>
        <end position="113"/>
    </location>
</feature>
<feature type="transmembrane region" description="Helical" evidence="1">
    <location>
        <begin position="151"/>
        <end position="167"/>
    </location>
</feature>
<keyword evidence="1" id="KW-1133">Transmembrane helix</keyword>
<feature type="transmembrane region" description="Helical" evidence="1">
    <location>
        <begin position="12"/>
        <end position="34"/>
    </location>
</feature>
<protein>
    <recommendedName>
        <fullName evidence="4">Tripartite tricarboxylate transporter TctB family protein</fullName>
    </recommendedName>
</protein>
<feature type="transmembrane region" description="Helical" evidence="1">
    <location>
        <begin position="55"/>
        <end position="72"/>
    </location>
</feature>
<evidence type="ECO:0008006" key="4">
    <source>
        <dbReference type="Google" id="ProtNLM"/>
    </source>
</evidence>
<accession>A0ABT8D427</accession>
<reference evidence="3" key="1">
    <citation type="journal article" date="2019" name="Int. J. Syst. Evol. Microbiol.">
        <title>The Global Catalogue of Microorganisms (GCM) 10K type strain sequencing project: providing services to taxonomists for standard genome sequencing and annotation.</title>
        <authorList>
            <consortium name="The Broad Institute Genomics Platform"/>
            <consortium name="The Broad Institute Genome Sequencing Center for Infectious Disease"/>
            <person name="Wu L."/>
            <person name="Ma J."/>
        </authorList>
    </citation>
    <scope>NUCLEOTIDE SEQUENCE [LARGE SCALE GENOMIC DNA]</scope>
    <source>
        <strain evidence="3">CECT 8482</strain>
    </source>
</reference>
<gene>
    <name evidence="2" type="ORF">QWZ10_00525</name>
</gene>
<evidence type="ECO:0000313" key="3">
    <source>
        <dbReference type="Proteomes" id="UP001243846"/>
    </source>
</evidence>
<evidence type="ECO:0000256" key="1">
    <source>
        <dbReference type="SAM" id="Phobius"/>
    </source>
</evidence>
<organism evidence="2 3">
    <name type="scientific">Paracoccus cavernae</name>
    <dbReference type="NCBI Taxonomy" id="1571207"/>
    <lineage>
        <taxon>Bacteria</taxon>
        <taxon>Pseudomonadati</taxon>
        <taxon>Pseudomonadota</taxon>
        <taxon>Alphaproteobacteria</taxon>
        <taxon>Rhodobacterales</taxon>
        <taxon>Paracoccaceae</taxon>
        <taxon>Paracoccus</taxon>
    </lineage>
</organism>
<dbReference type="EMBL" id="JAUFRC010000001">
    <property type="protein sequence ID" value="MDN3710691.1"/>
    <property type="molecule type" value="Genomic_DNA"/>
</dbReference>
<feature type="transmembrane region" description="Helical" evidence="1">
    <location>
        <begin position="174"/>
        <end position="191"/>
    </location>
</feature>
<keyword evidence="3" id="KW-1185">Reference proteome</keyword>
<dbReference type="RefSeq" id="WP_377688298.1">
    <property type="nucleotide sequence ID" value="NZ_JBHMDZ010000049.1"/>
</dbReference>
<comment type="caution">
    <text evidence="2">The sequence shown here is derived from an EMBL/GenBank/DDBJ whole genome shotgun (WGS) entry which is preliminary data.</text>
</comment>
<evidence type="ECO:0000313" key="2">
    <source>
        <dbReference type="EMBL" id="MDN3710691.1"/>
    </source>
</evidence>
<keyword evidence="1" id="KW-0472">Membrane</keyword>
<proteinExistence type="predicted"/>
<keyword evidence="1" id="KW-0812">Transmembrane</keyword>
<dbReference type="Proteomes" id="UP001243846">
    <property type="component" value="Unassembled WGS sequence"/>
</dbReference>
<sequence length="204" mass="22128">MVFLYDLTMPEILRRIAAALIYAGLQGGILGLLLRVMGDRRAHDEGRAGFSPFSHLLLSGVFLSIAFRMSWIEPLRFAKTAPSARTRARLRPLVAVLASFAILLALVPLLDLVRAPLHQALPRTAGYMVLATIETLQFTLVGSVALGMLPLPGLLLGTTLPAIWPALDKRYRKLTGVGMALAAVIVVLGWFPDVSPLVRALKLV</sequence>
<name>A0ABT8D427_9RHOB</name>